<gene>
    <name evidence="4" type="ORF">NCGR_LOCUS37706</name>
</gene>
<keyword evidence="1" id="KW-0805">Transcription regulation</keyword>
<comment type="similarity">
    <text evidence="1">Belongs to the Aux/IAA family.</text>
</comment>
<dbReference type="EMBL" id="CAJGYO010000009">
    <property type="protein sequence ID" value="CAD6254098.1"/>
    <property type="molecule type" value="Genomic_DNA"/>
</dbReference>
<dbReference type="GO" id="GO:0009734">
    <property type="term" value="P:auxin-activated signaling pathway"/>
    <property type="evidence" value="ECO:0007669"/>
    <property type="project" value="UniProtKB-UniRule"/>
</dbReference>
<sequence>MSEPQTVQVQAREKKMLLIVTKFIFLYEDFEGDRMLVGDVPWELFLAYAKRLYIVRNPAPSDKGQGEGDRKYKTEEPTNDWHSSSKWSQGHEHICTISLHIS</sequence>
<dbReference type="Pfam" id="PF02309">
    <property type="entry name" value="AUX_IAA"/>
    <property type="match status" value="1"/>
</dbReference>
<comment type="subunit">
    <text evidence="1">Homodimers and heterodimers.</text>
</comment>
<protein>
    <recommendedName>
        <fullName evidence="1">Auxin-responsive protein</fullName>
    </recommendedName>
</protein>
<dbReference type="InterPro" id="IPR033389">
    <property type="entry name" value="AUX/IAA_dom"/>
</dbReference>
<keyword evidence="1" id="KW-0539">Nucleus</keyword>
<evidence type="ECO:0000313" key="4">
    <source>
        <dbReference type="EMBL" id="CAD6254098.1"/>
    </source>
</evidence>
<keyword evidence="1" id="KW-0678">Repressor</keyword>
<accession>A0A811QA28</accession>
<evidence type="ECO:0000259" key="3">
    <source>
        <dbReference type="Pfam" id="PF02309"/>
    </source>
</evidence>
<comment type="function">
    <text evidence="1">Aux/IAA proteins are short-lived transcriptional factors that function as repressors of early auxin response genes at low auxin concentrations.</text>
</comment>
<evidence type="ECO:0000256" key="1">
    <source>
        <dbReference type="RuleBase" id="RU004549"/>
    </source>
</evidence>
<feature type="region of interest" description="Disordered" evidence="2">
    <location>
        <begin position="58"/>
        <end position="86"/>
    </location>
</feature>
<dbReference type="GO" id="GO:0005634">
    <property type="term" value="C:nucleus"/>
    <property type="evidence" value="ECO:0007669"/>
    <property type="project" value="UniProtKB-SubCell"/>
</dbReference>
<feature type="compositionally biased region" description="Basic and acidic residues" evidence="2">
    <location>
        <begin position="64"/>
        <end position="76"/>
    </location>
</feature>
<evidence type="ECO:0000313" key="5">
    <source>
        <dbReference type="Proteomes" id="UP000604825"/>
    </source>
</evidence>
<organism evidence="4 5">
    <name type="scientific">Miscanthus lutarioriparius</name>
    <dbReference type="NCBI Taxonomy" id="422564"/>
    <lineage>
        <taxon>Eukaryota</taxon>
        <taxon>Viridiplantae</taxon>
        <taxon>Streptophyta</taxon>
        <taxon>Embryophyta</taxon>
        <taxon>Tracheophyta</taxon>
        <taxon>Spermatophyta</taxon>
        <taxon>Magnoliopsida</taxon>
        <taxon>Liliopsida</taxon>
        <taxon>Poales</taxon>
        <taxon>Poaceae</taxon>
        <taxon>PACMAD clade</taxon>
        <taxon>Panicoideae</taxon>
        <taxon>Andropogonodae</taxon>
        <taxon>Andropogoneae</taxon>
        <taxon>Saccharinae</taxon>
        <taxon>Miscanthus</taxon>
    </lineage>
</organism>
<dbReference type="OrthoDB" id="615826at2759"/>
<comment type="subcellular location">
    <subcellularLocation>
        <location evidence="1">Nucleus</location>
    </subcellularLocation>
</comment>
<dbReference type="Gene3D" id="3.10.20.90">
    <property type="entry name" value="Phosphatidylinositol 3-kinase Catalytic Subunit, Chain A, domain 1"/>
    <property type="match status" value="1"/>
</dbReference>
<keyword evidence="1" id="KW-0927">Auxin signaling pathway</keyword>
<reference evidence="4" key="1">
    <citation type="submission" date="2020-10" db="EMBL/GenBank/DDBJ databases">
        <authorList>
            <person name="Han B."/>
            <person name="Lu T."/>
            <person name="Zhao Q."/>
            <person name="Huang X."/>
            <person name="Zhao Y."/>
        </authorList>
    </citation>
    <scope>NUCLEOTIDE SEQUENCE</scope>
</reference>
<dbReference type="AlphaFoldDB" id="A0A811QA28"/>
<keyword evidence="1" id="KW-0804">Transcription</keyword>
<evidence type="ECO:0000256" key="2">
    <source>
        <dbReference type="SAM" id="MobiDB-lite"/>
    </source>
</evidence>
<dbReference type="SUPFAM" id="SSF54277">
    <property type="entry name" value="CAD &amp; PB1 domains"/>
    <property type="match status" value="1"/>
</dbReference>
<dbReference type="Proteomes" id="UP000604825">
    <property type="component" value="Unassembled WGS sequence"/>
</dbReference>
<name>A0A811QA28_9POAL</name>
<proteinExistence type="inferred from homology"/>
<comment type="caution">
    <text evidence="4">The sequence shown here is derived from an EMBL/GenBank/DDBJ whole genome shotgun (WGS) entry which is preliminary data.</text>
</comment>
<keyword evidence="5" id="KW-1185">Reference proteome</keyword>
<feature type="domain" description="AUX/IAA" evidence="3">
    <location>
        <begin position="9"/>
        <end position="57"/>
    </location>
</feature>